<keyword evidence="8" id="KW-1185">Reference proteome</keyword>
<dbReference type="Proteomes" id="UP000298347">
    <property type="component" value="Unassembled WGS sequence"/>
</dbReference>
<keyword evidence="3 6" id="KW-0812">Transmembrane</keyword>
<evidence type="ECO:0000313" key="7">
    <source>
        <dbReference type="EMBL" id="TGA96868.1"/>
    </source>
</evidence>
<proteinExistence type="predicted"/>
<feature type="transmembrane region" description="Helical" evidence="6">
    <location>
        <begin position="430"/>
        <end position="451"/>
    </location>
</feature>
<dbReference type="Pfam" id="PF01943">
    <property type="entry name" value="Polysacc_synt"/>
    <property type="match status" value="1"/>
</dbReference>
<dbReference type="InterPro" id="IPR024923">
    <property type="entry name" value="PG_synth_SpoVB"/>
</dbReference>
<comment type="subcellular location">
    <subcellularLocation>
        <location evidence="1">Cell membrane</location>
        <topology evidence="1">Multi-pass membrane protein</topology>
    </subcellularLocation>
</comment>
<feature type="transmembrane region" description="Helical" evidence="6">
    <location>
        <begin position="295"/>
        <end position="314"/>
    </location>
</feature>
<gene>
    <name evidence="7" type="ORF">E4665_14285</name>
</gene>
<feature type="transmembrane region" description="Helical" evidence="6">
    <location>
        <begin position="47"/>
        <end position="69"/>
    </location>
</feature>
<feature type="transmembrane region" description="Helical" evidence="6">
    <location>
        <begin position="165"/>
        <end position="183"/>
    </location>
</feature>
<feature type="transmembrane region" description="Helical" evidence="6">
    <location>
        <begin position="335"/>
        <end position="355"/>
    </location>
</feature>
<keyword evidence="2" id="KW-1003">Cell membrane</keyword>
<feature type="transmembrane region" description="Helical" evidence="6">
    <location>
        <begin position="463"/>
        <end position="481"/>
    </location>
</feature>
<evidence type="ECO:0000313" key="8">
    <source>
        <dbReference type="Proteomes" id="UP000298347"/>
    </source>
</evidence>
<keyword evidence="5 6" id="KW-0472">Membrane</keyword>
<comment type="caution">
    <text evidence="7">The sequence shown here is derived from an EMBL/GenBank/DDBJ whole genome shotgun (WGS) entry which is preliminary data.</text>
</comment>
<evidence type="ECO:0000256" key="5">
    <source>
        <dbReference type="ARBA" id="ARBA00023136"/>
    </source>
</evidence>
<feature type="transmembrane region" description="Helical" evidence="6">
    <location>
        <begin position="126"/>
        <end position="144"/>
    </location>
</feature>
<feature type="transmembrane region" description="Helical" evidence="6">
    <location>
        <begin position="244"/>
        <end position="261"/>
    </location>
</feature>
<dbReference type="InterPro" id="IPR050833">
    <property type="entry name" value="Poly_Biosynth_Transport"/>
</dbReference>
<dbReference type="PANTHER" id="PTHR30250">
    <property type="entry name" value="PST FAMILY PREDICTED COLANIC ACID TRANSPORTER"/>
    <property type="match status" value="1"/>
</dbReference>
<feature type="transmembrane region" description="Helical" evidence="6">
    <location>
        <begin position="189"/>
        <end position="210"/>
    </location>
</feature>
<feature type="transmembrane region" description="Helical" evidence="6">
    <location>
        <begin position="400"/>
        <end position="424"/>
    </location>
</feature>
<accession>A0A4Z0GLD8</accession>
<dbReference type="PANTHER" id="PTHR30250:SF21">
    <property type="entry name" value="LIPID II FLIPPASE MURJ"/>
    <property type="match status" value="1"/>
</dbReference>
<keyword evidence="4 6" id="KW-1133">Transmembrane helix</keyword>
<evidence type="ECO:0000256" key="6">
    <source>
        <dbReference type="SAM" id="Phobius"/>
    </source>
</evidence>
<feature type="transmembrane region" description="Helical" evidence="6">
    <location>
        <begin position="375"/>
        <end position="393"/>
    </location>
</feature>
<evidence type="ECO:0000256" key="3">
    <source>
        <dbReference type="ARBA" id="ARBA00022692"/>
    </source>
</evidence>
<dbReference type="InterPro" id="IPR002797">
    <property type="entry name" value="Polysacc_synth"/>
</dbReference>
<evidence type="ECO:0000256" key="4">
    <source>
        <dbReference type="ARBA" id="ARBA00022989"/>
    </source>
</evidence>
<feature type="transmembrane region" description="Helical" evidence="6">
    <location>
        <begin position="89"/>
        <end position="114"/>
    </location>
</feature>
<dbReference type="GO" id="GO:0005886">
    <property type="term" value="C:plasma membrane"/>
    <property type="evidence" value="ECO:0007669"/>
    <property type="project" value="UniProtKB-SubCell"/>
</dbReference>
<feature type="transmembrane region" description="Helical" evidence="6">
    <location>
        <begin position="493"/>
        <end position="513"/>
    </location>
</feature>
<protein>
    <submittedName>
        <fullName evidence="7">Polysaccharide biosynthesis protein</fullName>
    </submittedName>
</protein>
<feature type="transmembrane region" description="Helical" evidence="6">
    <location>
        <begin position="12"/>
        <end position="35"/>
    </location>
</feature>
<name>A0A4Z0GLD8_9BACL</name>
<evidence type="ECO:0000256" key="1">
    <source>
        <dbReference type="ARBA" id="ARBA00004651"/>
    </source>
</evidence>
<dbReference type="EMBL" id="SRJD01000019">
    <property type="protein sequence ID" value="TGA96868.1"/>
    <property type="molecule type" value="Genomic_DNA"/>
</dbReference>
<dbReference type="OrthoDB" id="9775950at2"/>
<sequence length="535" mass="58461">MSTSKMIRGTMILTIAAVISRLMGVLFIIPFYWLTGEDGAYLYANAYTIYVIMLSISTLGLPLAVSKFISKYNALGEYESGRRLLKSGIIVMLITGVTGFLFLFLSAPALAGAYGIPAENFENVVLMTRVVSIAIMIVPLLSLLRGYFQGFQSMGPTAVSQVVEQVMRITFILASSFLVMRVFNGSVVTAAALATFAAFIGAVAGLYVMLRYWVLRHRKITEMTKEAHVHGSYRMPFRTMYKELLTYAVPFVAVGIAMQAYELVDQMMAAHFLPYSYRAKITIIGDLTMNDQKLVLIPVTLATSLAISAVPAIIASFAKNDQNDVHEKITQAFKLVLFLTAPAAVGLSMLGYMVHGFLYTTEPDLLAIGGRILRWYAPTALLFALFQVGASILQGINRQMITLSALIAGILLKICLNPVFMGLFGMVGPIIATDIGYLTSIVTIFIAIRKATNYPFSLLGRQVLHIALCTGVMALAIKIIFMMTGGYFPSGRIPALLVTILAVLVGAAIYLSLIKLTGRLHHAVRSSYLKSHKRS</sequence>
<dbReference type="PIRSF" id="PIRSF038958">
    <property type="entry name" value="PG_synth_SpoVB"/>
    <property type="match status" value="1"/>
</dbReference>
<organism evidence="7 8">
    <name type="scientific">Sporolactobacillus shoreae</name>
    <dbReference type="NCBI Taxonomy" id="1465501"/>
    <lineage>
        <taxon>Bacteria</taxon>
        <taxon>Bacillati</taxon>
        <taxon>Bacillota</taxon>
        <taxon>Bacilli</taxon>
        <taxon>Bacillales</taxon>
        <taxon>Sporolactobacillaceae</taxon>
        <taxon>Sporolactobacillus</taxon>
    </lineage>
</organism>
<dbReference type="RefSeq" id="WP_135349475.1">
    <property type="nucleotide sequence ID" value="NZ_SRJD01000019.1"/>
</dbReference>
<reference evidence="7 8" key="1">
    <citation type="journal article" date="2015" name="Int. J. Syst. Evol. Microbiol.">
        <title>Sporolactobacillus shoreae sp. nov. and Sporolactobacillus spathodeae sp. nov., two spore-forming lactic acid bacteria isolated from tree barks in Thailand.</title>
        <authorList>
            <person name="Thamacharoensuk T."/>
            <person name="Kitahara M."/>
            <person name="Ohkuma M."/>
            <person name="Thongchul N."/>
            <person name="Tanasupawat S."/>
        </authorList>
    </citation>
    <scope>NUCLEOTIDE SEQUENCE [LARGE SCALE GENOMIC DNA]</scope>
    <source>
        <strain evidence="7 8">BK92</strain>
    </source>
</reference>
<dbReference type="AlphaFoldDB" id="A0A4Z0GLD8"/>
<dbReference type="CDD" id="cd13124">
    <property type="entry name" value="MATE_SpoVB_like"/>
    <property type="match status" value="1"/>
</dbReference>
<evidence type="ECO:0000256" key="2">
    <source>
        <dbReference type="ARBA" id="ARBA00022475"/>
    </source>
</evidence>